<reference evidence="2 3" key="1">
    <citation type="submission" date="2018-09" db="EMBL/GenBank/DDBJ databases">
        <title>Marinorhizobium profundi gen. nov., sp. nov., isolated from a deep-sea sediment sample from the New Britain Trench and proposal of Marinorhizobiaceae fam. nov. in the order Rhizobiales of the class Alphaproteobacteria.</title>
        <authorList>
            <person name="Cao J."/>
        </authorList>
    </citation>
    <scope>NUCLEOTIDE SEQUENCE [LARGE SCALE GENOMIC DNA]</scope>
    <source>
        <strain evidence="2 3">WS11</strain>
    </source>
</reference>
<evidence type="ECO:0000256" key="1">
    <source>
        <dbReference type="SAM" id="SignalP"/>
    </source>
</evidence>
<dbReference type="RefSeq" id="WP_126007804.1">
    <property type="nucleotide sequence ID" value="NZ_CP032509.1"/>
</dbReference>
<gene>
    <name evidence="2" type="ORF">D5400_03815</name>
</gene>
<dbReference type="OrthoDB" id="7837654at2"/>
<name>A0A3Q8XLV9_9HYPH</name>
<feature type="chain" id="PRO_5018590464" description="DUF1326 domain-containing protein" evidence="1">
    <location>
        <begin position="22"/>
        <end position="248"/>
    </location>
</feature>
<keyword evidence="3" id="KW-1185">Reference proteome</keyword>
<evidence type="ECO:0000313" key="2">
    <source>
        <dbReference type="EMBL" id="AZN70519.1"/>
    </source>
</evidence>
<dbReference type="EMBL" id="CP032509">
    <property type="protein sequence ID" value="AZN70519.1"/>
    <property type="molecule type" value="Genomic_DNA"/>
</dbReference>
<organism evidence="2 3">
    <name type="scientific">Georhizobium profundi</name>
    <dbReference type="NCBI Taxonomy" id="2341112"/>
    <lineage>
        <taxon>Bacteria</taxon>
        <taxon>Pseudomonadati</taxon>
        <taxon>Pseudomonadota</taxon>
        <taxon>Alphaproteobacteria</taxon>
        <taxon>Hyphomicrobiales</taxon>
        <taxon>Rhizobiaceae</taxon>
        <taxon>Georhizobium</taxon>
    </lineage>
</organism>
<proteinExistence type="predicted"/>
<sequence>MLHRKICAFLIIVLGALPAHSQSIGVFTPGDEGRPFEDVYASGLYSANCVEGAGCTCAALPIDGAELAVVMGIAAVPTDTAGVWDSPASDLSLTNETADALHARFGGTGYCPQTALEPVDGQWQDGQPFDITVQCGPMGEMFRQVLANQTLVTARLDWNGVFSGDTIQMAFMAADPDPEYTPHDFNDVTPVETIGTATAQTEMGAMTSTGRMRLLTPRLFSVTWDVSGSTEFGPCNWSTNQLVTWVGE</sequence>
<keyword evidence="1" id="KW-0732">Signal</keyword>
<feature type="signal peptide" evidence="1">
    <location>
        <begin position="1"/>
        <end position="21"/>
    </location>
</feature>
<dbReference type="AlphaFoldDB" id="A0A3Q8XLV9"/>
<evidence type="ECO:0000313" key="3">
    <source>
        <dbReference type="Proteomes" id="UP000268192"/>
    </source>
</evidence>
<accession>A0A3Q8XLV9</accession>
<protein>
    <recommendedName>
        <fullName evidence="4">DUF1326 domain-containing protein</fullName>
    </recommendedName>
</protein>
<evidence type="ECO:0008006" key="4">
    <source>
        <dbReference type="Google" id="ProtNLM"/>
    </source>
</evidence>
<dbReference type="Proteomes" id="UP000268192">
    <property type="component" value="Chromosome"/>
</dbReference>
<dbReference type="KEGG" id="abaw:D5400_03815"/>